<gene>
    <name evidence="2" type="ORF">ADIS_4075</name>
</gene>
<sequence>MDQRRTILKGLSLLPIMPFLSETAHATPKGKSKFRFCLNTSTIRGQNPGIVRYIEIAAKAGYDGIELWVEDIKKFVDEQGAPALRRHLESNKLKPENAIGFAPWMAMDESRSEAGFRQMEEEMTMLASIGCHRIAAPAIGNDGPIDLLAAGEKYRRLLELGQKTGVRPQLEFWGAFKPFHHLGQTLAVAAAANHPDARILADVYHLFRGGSGYDGLKLLSGQSIEIFHMNDYVDTIPREQQEDKDRVYPGDGAAPMRQILTDLSNMGGEKVLSLELFNPTYWEQDPLEVAKTGLAKMKALVSEIG</sequence>
<dbReference type="OrthoDB" id="930834at2"/>
<evidence type="ECO:0000313" key="3">
    <source>
        <dbReference type="Proteomes" id="UP000013909"/>
    </source>
</evidence>
<dbReference type="InterPro" id="IPR013022">
    <property type="entry name" value="Xyl_isomerase-like_TIM-brl"/>
</dbReference>
<evidence type="ECO:0000259" key="1">
    <source>
        <dbReference type="Pfam" id="PF01261"/>
    </source>
</evidence>
<protein>
    <submittedName>
        <fullName evidence="2">Putative IolI protein</fullName>
    </submittedName>
</protein>
<accession>R7ZMP3</accession>
<dbReference type="EMBL" id="AQHR01000107">
    <property type="protein sequence ID" value="EON75371.1"/>
    <property type="molecule type" value="Genomic_DNA"/>
</dbReference>
<organism evidence="2 3">
    <name type="scientific">Lunatimonas lonarensis</name>
    <dbReference type="NCBI Taxonomy" id="1232681"/>
    <lineage>
        <taxon>Bacteria</taxon>
        <taxon>Pseudomonadati</taxon>
        <taxon>Bacteroidota</taxon>
        <taxon>Cytophagia</taxon>
        <taxon>Cytophagales</taxon>
        <taxon>Cyclobacteriaceae</taxon>
    </lineage>
</organism>
<comment type="caution">
    <text evidence="2">The sequence shown here is derived from an EMBL/GenBank/DDBJ whole genome shotgun (WGS) entry which is preliminary data.</text>
</comment>
<dbReference type="Pfam" id="PF01261">
    <property type="entry name" value="AP_endonuc_2"/>
    <property type="match status" value="1"/>
</dbReference>
<keyword evidence="3" id="KW-1185">Reference proteome</keyword>
<name>R7ZMP3_9BACT</name>
<reference evidence="2 3" key="1">
    <citation type="submission" date="2013-02" db="EMBL/GenBank/DDBJ databases">
        <title>A novel strain isolated from Lonar lake, Maharashtra, India.</title>
        <authorList>
            <person name="Singh A."/>
        </authorList>
    </citation>
    <scope>NUCLEOTIDE SEQUENCE [LARGE SCALE GENOMIC DNA]</scope>
    <source>
        <strain evidence="2 3">AK24</strain>
    </source>
</reference>
<dbReference type="InterPro" id="IPR036237">
    <property type="entry name" value="Xyl_isomerase-like_sf"/>
</dbReference>
<proteinExistence type="predicted"/>
<dbReference type="PANTHER" id="PTHR12110">
    <property type="entry name" value="HYDROXYPYRUVATE ISOMERASE"/>
    <property type="match status" value="1"/>
</dbReference>
<dbReference type="PANTHER" id="PTHR12110:SF48">
    <property type="entry name" value="BLL3656 PROTEIN"/>
    <property type="match status" value="1"/>
</dbReference>
<dbReference type="RefSeq" id="WP_010856202.1">
    <property type="nucleotide sequence ID" value="NZ_AQHR01000107.1"/>
</dbReference>
<dbReference type="Proteomes" id="UP000013909">
    <property type="component" value="Unassembled WGS sequence"/>
</dbReference>
<dbReference type="AlphaFoldDB" id="R7ZMP3"/>
<dbReference type="STRING" id="1232681.ADIS_4075"/>
<evidence type="ECO:0000313" key="2">
    <source>
        <dbReference type="EMBL" id="EON75371.1"/>
    </source>
</evidence>
<dbReference type="InterPro" id="IPR050312">
    <property type="entry name" value="IolE/XylAMocC-like"/>
</dbReference>
<dbReference type="SUPFAM" id="SSF51658">
    <property type="entry name" value="Xylose isomerase-like"/>
    <property type="match status" value="1"/>
</dbReference>
<feature type="domain" description="Xylose isomerase-like TIM barrel" evidence="1">
    <location>
        <begin position="55"/>
        <end position="299"/>
    </location>
</feature>
<dbReference type="Gene3D" id="3.20.20.150">
    <property type="entry name" value="Divalent-metal-dependent TIM barrel enzymes"/>
    <property type="match status" value="1"/>
</dbReference>